<organism evidence="1 2">
    <name type="scientific">Eretmocerus hayati</name>
    <dbReference type="NCBI Taxonomy" id="131215"/>
    <lineage>
        <taxon>Eukaryota</taxon>
        <taxon>Metazoa</taxon>
        <taxon>Ecdysozoa</taxon>
        <taxon>Arthropoda</taxon>
        <taxon>Hexapoda</taxon>
        <taxon>Insecta</taxon>
        <taxon>Pterygota</taxon>
        <taxon>Neoptera</taxon>
        <taxon>Endopterygota</taxon>
        <taxon>Hymenoptera</taxon>
        <taxon>Apocrita</taxon>
        <taxon>Proctotrupomorpha</taxon>
        <taxon>Chalcidoidea</taxon>
        <taxon>Aphelinidae</taxon>
        <taxon>Aphelininae</taxon>
        <taxon>Eretmocerus</taxon>
    </lineage>
</organism>
<evidence type="ECO:0000313" key="1">
    <source>
        <dbReference type="EMBL" id="KAJ8667196.1"/>
    </source>
</evidence>
<sequence length="151" mass="17409">MNTIVIFISLLGGVLVSADDSVQVISNKVGAPSSGTIDDGFLRGDFQPIFNAFMKNLDKTIKSLSGKAKERLIEFKKQFLDLKVKVETELQTLRKNLIQRLHEAKNLGKDKYEEVRHQVAEDLKQKKVEWRDKILKLQQEITKFLREMKIH</sequence>
<comment type="caution">
    <text evidence="1">The sequence shown here is derived from an EMBL/GenBank/DDBJ whole genome shotgun (WGS) entry which is preliminary data.</text>
</comment>
<dbReference type="Proteomes" id="UP001239111">
    <property type="component" value="Chromosome 4"/>
</dbReference>
<name>A0ACC2N937_9HYME</name>
<dbReference type="EMBL" id="CM056744">
    <property type="protein sequence ID" value="KAJ8667196.1"/>
    <property type="molecule type" value="Genomic_DNA"/>
</dbReference>
<keyword evidence="2" id="KW-1185">Reference proteome</keyword>
<proteinExistence type="predicted"/>
<reference evidence="1" key="1">
    <citation type="submission" date="2023-04" db="EMBL/GenBank/DDBJ databases">
        <title>A chromosome-level genome assembly of the parasitoid wasp Eretmocerus hayati.</title>
        <authorList>
            <person name="Zhong Y."/>
            <person name="Liu S."/>
            <person name="Liu Y."/>
        </authorList>
    </citation>
    <scope>NUCLEOTIDE SEQUENCE</scope>
    <source>
        <strain evidence="1">ZJU_SS_LIU_2023</strain>
    </source>
</reference>
<accession>A0ACC2N937</accession>
<gene>
    <name evidence="1" type="ORF">QAD02_008858</name>
</gene>
<evidence type="ECO:0000313" key="2">
    <source>
        <dbReference type="Proteomes" id="UP001239111"/>
    </source>
</evidence>
<protein>
    <submittedName>
        <fullName evidence="1">Uncharacterized protein</fullName>
    </submittedName>
</protein>